<reference evidence="1" key="1">
    <citation type="submission" date="2019-09" db="EMBL/GenBank/DDBJ databases">
        <title>Characterisation of the sponge microbiome using genome-centric metagenomics.</title>
        <authorList>
            <person name="Engelberts J.P."/>
            <person name="Robbins S.J."/>
            <person name="De Goeij J.M."/>
            <person name="Aranda M."/>
            <person name="Bell S.C."/>
            <person name="Webster N.S."/>
        </authorList>
    </citation>
    <scope>NUCLEOTIDE SEQUENCE</scope>
    <source>
        <strain evidence="1">SB0676_bin_10</strain>
    </source>
</reference>
<name>A0A6B1F4E2_9SYNE</name>
<accession>A0A6B1F4E2</accession>
<sequence>MTGVDQANRRCSPIRLACSPKAYCIGVDIDQWHTLLGARPCWVTSTLRHIEPGIAELVIAIHNNGFSGGNTVGPVGLAPFHDFDSVVTTEMRDTLDAVAAGLKNGSITPGMSCLDWPLPPTVGNRGDDQAMA</sequence>
<proteinExistence type="predicted"/>
<protein>
    <submittedName>
        <fullName evidence="1">Uncharacterized protein</fullName>
    </submittedName>
</protein>
<evidence type="ECO:0000313" key="1">
    <source>
        <dbReference type="EMBL" id="MYG37871.1"/>
    </source>
</evidence>
<organism evidence="1">
    <name type="scientific">Synechococcus sp. SB0676_bin_10</name>
    <dbReference type="NCBI Taxonomy" id="2604869"/>
    <lineage>
        <taxon>Bacteria</taxon>
        <taxon>Bacillati</taxon>
        <taxon>Cyanobacteriota</taxon>
        <taxon>Cyanophyceae</taxon>
        <taxon>Synechococcales</taxon>
        <taxon>Synechococcaceae</taxon>
        <taxon>Synechococcus</taxon>
    </lineage>
</organism>
<dbReference type="EMBL" id="VYDO01000088">
    <property type="protein sequence ID" value="MYG37871.1"/>
    <property type="molecule type" value="Genomic_DNA"/>
</dbReference>
<comment type="caution">
    <text evidence="1">The sequence shown here is derived from an EMBL/GenBank/DDBJ whole genome shotgun (WGS) entry which is preliminary data.</text>
</comment>
<dbReference type="AlphaFoldDB" id="A0A6B1F4E2"/>
<gene>
    <name evidence="1" type="ORF">F4162_02430</name>
</gene>